<evidence type="ECO:0000256" key="5">
    <source>
        <dbReference type="ARBA" id="ARBA00023235"/>
    </source>
</evidence>
<evidence type="ECO:0000313" key="8">
    <source>
        <dbReference type="EMBL" id="KAJ4829560.1"/>
    </source>
</evidence>
<evidence type="ECO:0000256" key="2">
    <source>
        <dbReference type="ARBA" id="ARBA00007365"/>
    </source>
</evidence>
<dbReference type="Gene3D" id="3.40.50.2060">
    <property type="match status" value="1"/>
</dbReference>
<dbReference type="FunFam" id="2.40.100.10:FF:000025">
    <property type="entry name" value="Peptidyl-prolyl cis-trans isomerase CYP19-2"/>
    <property type="match status" value="1"/>
</dbReference>
<dbReference type="InterPro" id="IPR002130">
    <property type="entry name" value="Cyclophilin-type_PPIase_dom"/>
</dbReference>
<comment type="similarity">
    <text evidence="2">Belongs to the cyclophilin-type PPIase family.</text>
</comment>
<proteinExistence type="inferred from homology"/>
<reference evidence="8" key="1">
    <citation type="submission" date="2022-02" db="EMBL/GenBank/DDBJ databases">
        <authorList>
            <person name="Henning P.M."/>
            <person name="McCubbin A.G."/>
            <person name="Shore J.S."/>
        </authorList>
    </citation>
    <scope>NUCLEOTIDE SEQUENCE</scope>
    <source>
        <strain evidence="8">F60SS</strain>
        <tissue evidence="8">Leaves</tissue>
    </source>
</reference>
<dbReference type="SUPFAM" id="SSF56815">
    <property type="entry name" value="Sec1/munc18-like (SM) proteins"/>
    <property type="match status" value="1"/>
</dbReference>
<gene>
    <name evidence="8" type="ORF">Tsubulata_021944</name>
</gene>
<dbReference type="GO" id="GO:0005737">
    <property type="term" value="C:cytoplasm"/>
    <property type="evidence" value="ECO:0007669"/>
    <property type="project" value="TreeGrafter"/>
</dbReference>
<dbReference type="EC" id="5.2.1.8" evidence="3"/>
<dbReference type="PROSITE" id="PS50072">
    <property type="entry name" value="CSA_PPIASE_2"/>
    <property type="match status" value="1"/>
</dbReference>
<evidence type="ECO:0000256" key="3">
    <source>
        <dbReference type="ARBA" id="ARBA00013194"/>
    </source>
</evidence>
<dbReference type="InterPro" id="IPR029000">
    <property type="entry name" value="Cyclophilin-like_dom_sf"/>
</dbReference>
<dbReference type="InterPro" id="IPR043154">
    <property type="entry name" value="Sec-1-like_dom1"/>
</dbReference>
<comment type="caution">
    <text evidence="8">The sequence shown here is derived from an EMBL/GenBank/DDBJ whole genome shotgun (WGS) entry which is preliminary data.</text>
</comment>
<dbReference type="InterPro" id="IPR036045">
    <property type="entry name" value="Sec1-like_sf"/>
</dbReference>
<evidence type="ECO:0000256" key="1">
    <source>
        <dbReference type="ARBA" id="ARBA00000971"/>
    </source>
</evidence>
<dbReference type="GO" id="GO:0006457">
    <property type="term" value="P:protein folding"/>
    <property type="evidence" value="ECO:0007669"/>
    <property type="project" value="TreeGrafter"/>
</dbReference>
<keyword evidence="4" id="KW-0697">Rotamase</keyword>
<reference evidence="8" key="2">
    <citation type="journal article" date="2023" name="Plants (Basel)">
        <title>Annotation of the Turnera subulata (Passifloraceae) Draft Genome Reveals the S-Locus Evolved after the Divergence of Turneroideae from Passifloroideae in a Stepwise Manner.</title>
        <authorList>
            <person name="Henning P.M."/>
            <person name="Roalson E.H."/>
            <person name="Mir W."/>
            <person name="McCubbin A.G."/>
            <person name="Shore J.S."/>
        </authorList>
    </citation>
    <scope>NUCLEOTIDE SEQUENCE</scope>
    <source>
        <strain evidence="8">F60SS</strain>
    </source>
</reference>
<evidence type="ECO:0000259" key="7">
    <source>
        <dbReference type="PROSITE" id="PS50072"/>
    </source>
</evidence>
<dbReference type="SUPFAM" id="SSF50891">
    <property type="entry name" value="Cyclophilin-like"/>
    <property type="match status" value="1"/>
</dbReference>
<keyword evidence="9" id="KW-1185">Reference proteome</keyword>
<evidence type="ECO:0000313" key="9">
    <source>
        <dbReference type="Proteomes" id="UP001141552"/>
    </source>
</evidence>
<feature type="region of interest" description="Disordered" evidence="6">
    <location>
        <begin position="1"/>
        <end position="63"/>
    </location>
</feature>
<dbReference type="Pfam" id="PF00160">
    <property type="entry name" value="Pro_isomerase"/>
    <property type="match status" value="1"/>
</dbReference>
<dbReference type="PANTHER" id="PTHR11071">
    <property type="entry name" value="PEPTIDYL-PROLYL CIS-TRANS ISOMERASE"/>
    <property type="match status" value="1"/>
</dbReference>
<comment type="catalytic activity">
    <reaction evidence="1">
        <text>[protein]-peptidylproline (omega=180) = [protein]-peptidylproline (omega=0)</text>
        <dbReference type="Rhea" id="RHEA:16237"/>
        <dbReference type="Rhea" id="RHEA-COMP:10747"/>
        <dbReference type="Rhea" id="RHEA-COMP:10748"/>
        <dbReference type="ChEBI" id="CHEBI:83833"/>
        <dbReference type="ChEBI" id="CHEBI:83834"/>
        <dbReference type="EC" id="5.2.1.8"/>
    </reaction>
</comment>
<sequence length="307" mass="34189">MEKENPIPNPNPNPSSSSAAVEEENPIPKFNPSSSSAAVEEENPIPNFNPSISSTIEKEIPDPIPNPRVYFDITIDGERIGRMVMELDAKSFPKTAENFRALCTGEKGRGMFTKPLHFKGTRFYQVRPQFFCCGGDMVENDGTGGESIFGEDFDSEEAVTKFRGRGDLSMCYVDGWHSSRFFITFVKCAWMNGNYPVFGQVVEGLELLDKIEAAANKYGRVVKEVVIVDCGECTRGQYLEQNQNSKCSGLELVLIMDEFTVTIMSSSACKMTAVLQEGVSLVEAISQRREPMRMARGIHFIQPSEQK</sequence>
<accession>A0A9Q0J6P9</accession>
<dbReference type="Gene3D" id="2.40.100.10">
    <property type="entry name" value="Cyclophilin-like"/>
    <property type="match status" value="1"/>
</dbReference>
<evidence type="ECO:0000256" key="6">
    <source>
        <dbReference type="SAM" id="MobiDB-lite"/>
    </source>
</evidence>
<dbReference type="Proteomes" id="UP001141552">
    <property type="component" value="Unassembled WGS sequence"/>
</dbReference>
<protein>
    <recommendedName>
        <fullName evidence="3">peptidylprolyl isomerase</fullName>
        <ecNumber evidence="3">5.2.1.8</ecNumber>
    </recommendedName>
</protein>
<feature type="domain" description="PPIase cyclophilin-type" evidence="7">
    <location>
        <begin position="70"/>
        <end position="232"/>
    </location>
</feature>
<keyword evidence="5" id="KW-0413">Isomerase</keyword>
<evidence type="ECO:0000256" key="4">
    <source>
        <dbReference type="ARBA" id="ARBA00023110"/>
    </source>
</evidence>
<dbReference type="PANTHER" id="PTHR11071:SF561">
    <property type="entry name" value="PEPTIDYL-PROLYL CIS-TRANS ISOMERASE D-RELATED"/>
    <property type="match status" value="1"/>
</dbReference>
<dbReference type="GO" id="GO:0016018">
    <property type="term" value="F:cyclosporin A binding"/>
    <property type="evidence" value="ECO:0007669"/>
    <property type="project" value="TreeGrafter"/>
</dbReference>
<dbReference type="GO" id="GO:0003755">
    <property type="term" value="F:peptidyl-prolyl cis-trans isomerase activity"/>
    <property type="evidence" value="ECO:0007669"/>
    <property type="project" value="UniProtKB-KW"/>
</dbReference>
<name>A0A9Q0J6P9_9ROSI</name>
<dbReference type="PRINTS" id="PR00153">
    <property type="entry name" value="CSAPPISMRASE"/>
</dbReference>
<feature type="compositionally biased region" description="Polar residues" evidence="6">
    <location>
        <begin position="46"/>
        <end position="55"/>
    </location>
</feature>
<dbReference type="EMBL" id="JAKUCV010005863">
    <property type="protein sequence ID" value="KAJ4829560.1"/>
    <property type="molecule type" value="Genomic_DNA"/>
</dbReference>
<organism evidence="8 9">
    <name type="scientific">Turnera subulata</name>
    <dbReference type="NCBI Taxonomy" id="218843"/>
    <lineage>
        <taxon>Eukaryota</taxon>
        <taxon>Viridiplantae</taxon>
        <taxon>Streptophyta</taxon>
        <taxon>Embryophyta</taxon>
        <taxon>Tracheophyta</taxon>
        <taxon>Spermatophyta</taxon>
        <taxon>Magnoliopsida</taxon>
        <taxon>eudicotyledons</taxon>
        <taxon>Gunneridae</taxon>
        <taxon>Pentapetalae</taxon>
        <taxon>rosids</taxon>
        <taxon>fabids</taxon>
        <taxon>Malpighiales</taxon>
        <taxon>Passifloraceae</taxon>
        <taxon>Turnera</taxon>
    </lineage>
</organism>
<dbReference type="AlphaFoldDB" id="A0A9Q0J6P9"/>